<name>A0A0F5YG89_9CYAN</name>
<dbReference type="OrthoDB" id="514266at2"/>
<accession>A0A0F5YG89</accession>
<protein>
    <submittedName>
        <fullName evidence="2">Uncharacterized protein</fullName>
    </submittedName>
</protein>
<feature type="transmembrane region" description="Helical" evidence="1">
    <location>
        <begin position="75"/>
        <end position="97"/>
    </location>
</feature>
<organism evidence="2 3">
    <name type="scientific">Limnoraphis robusta CS-951</name>
    <dbReference type="NCBI Taxonomy" id="1637645"/>
    <lineage>
        <taxon>Bacteria</taxon>
        <taxon>Bacillati</taxon>
        <taxon>Cyanobacteriota</taxon>
        <taxon>Cyanophyceae</taxon>
        <taxon>Oscillatoriophycideae</taxon>
        <taxon>Oscillatoriales</taxon>
        <taxon>Sirenicapillariaceae</taxon>
        <taxon>Limnoraphis</taxon>
    </lineage>
</organism>
<evidence type="ECO:0000313" key="3">
    <source>
        <dbReference type="Proteomes" id="UP000033607"/>
    </source>
</evidence>
<dbReference type="Proteomes" id="UP000033607">
    <property type="component" value="Unassembled WGS sequence"/>
</dbReference>
<evidence type="ECO:0000313" key="2">
    <source>
        <dbReference type="EMBL" id="KKD37778.1"/>
    </source>
</evidence>
<proteinExistence type="predicted"/>
<comment type="caution">
    <text evidence="2">The sequence shown here is derived from an EMBL/GenBank/DDBJ whole genome shotgun (WGS) entry which is preliminary data.</text>
</comment>
<dbReference type="RefSeq" id="WP_046278876.1">
    <property type="nucleotide sequence ID" value="NZ_LATL02000158.1"/>
</dbReference>
<gene>
    <name evidence="2" type="ORF">WN50_12490</name>
</gene>
<evidence type="ECO:0000256" key="1">
    <source>
        <dbReference type="SAM" id="Phobius"/>
    </source>
</evidence>
<reference evidence="2 3" key="1">
    <citation type="submission" date="2015-06" db="EMBL/GenBank/DDBJ databases">
        <title>Draft genome assembly of filamentous brackish cyanobacterium Limnoraphis robusta strain CS-951.</title>
        <authorList>
            <person name="Willis A."/>
            <person name="Parks M."/>
            <person name="Burford M.A."/>
        </authorList>
    </citation>
    <scope>NUCLEOTIDE SEQUENCE [LARGE SCALE GENOMIC DNA]</scope>
    <source>
        <strain evidence="2 3">CS-951</strain>
    </source>
</reference>
<feature type="transmembrane region" description="Helical" evidence="1">
    <location>
        <begin position="49"/>
        <end position="69"/>
    </location>
</feature>
<keyword evidence="1" id="KW-0812">Transmembrane</keyword>
<sequence length="127" mass="14038">MLVDINAIAEFSRANCLTICAFLVPANVLATLQTLVFTGMRYSAVKVRLMIGFASFYAVLMLLHVYSWFSIGVVMMPTYILLALGSLCLAVNIWTIAHSSSLLKLIEIVTATVINLGKSWRKKSYIS</sequence>
<feature type="transmembrane region" description="Helical" evidence="1">
    <location>
        <begin position="12"/>
        <end position="37"/>
    </location>
</feature>
<dbReference type="EMBL" id="LATL02000158">
    <property type="protein sequence ID" value="KKD37778.1"/>
    <property type="molecule type" value="Genomic_DNA"/>
</dbReference>
<dbReference type="AlphaFoldDB" id="A0A0F5YG89"/>
<keyword evidence="1" id="KW-1133">Transmembrane helix</keyword>
<keyword evidence="1" id="KW-0472">Membrane</keyword>